<dbReference type="PANTHER" id="PTHR21237:SF23">
    <property type="entry name" value="GRPE PROTEIN HOMOLOG, MITOCHONDRIAL"/>
    <property type="match status" value="1"/>
</dbReference>
<keyword evidence="4" id="KW-0963">Cytoplasm</keyword>
<dbReference type="SUPFAM" id="SSF58014">
    <property type="entry name" value="Coiled-coil domain of nucleotide exchange factor GrpE"/>
    <property type="match status" value="1"/>
</dbReference>
<dbReference type="GO" id="GO:0042803">
    <property type="term" value="F:protein homodimerization activity"/>
    <property type="evidence" value="ECO:0007669"/>
    <property type="project" value="InterPro"/>
</dbReference>
<dbReference type="Gene3D" id="2.30.22.10">
    <property type="entry name" value="Head domain of nucleotide exchange factor GrpE"/>
    <property type="match status" value="1"/>
</dbReference>
<dbReference type="CDD" id="cd00446">
    <property type="entry name" value="GrpE"/>
    <property type="match status" value="1"/>
</dbReference>
<gene>
    <name evidence="9" type="ORF">MNBD_GAMMA16-944</name>
</gene>
<sequence length="215" mass="23813">MSAKESAVDNNEEQQVSGAAQVDPIEEMLSQEDNETLNEWMDQPSDEERDVALAAAEERAEKAAEQLLRAHAEMENLRRRSERDLSNAHKYALEKVANELLPVKDSLEMAAVLNAGEKVDVNKLVEGVELTLKMLTSAMTKNGITEIDPVNEKFNPELHQAMTTQESNEVEANTVVTVFQKGYLLNGRLIRPAMVVVSKAMNGGDTENTKVDEMA</sequence>
<evidence type="ECO:0000256" key="5">
    <source>
        <dbReference type="ARBA" id="ARBA00023016"/>
    </source>
</evidence>
<dbReference type="Gene3D" id="3.90.20.20">
    <property type="match status" value="1"/>
</dbReference>
<dbReference type="GO" id="GO:0006457">
    <property type="term" value="P:protein folding"/>
    <property type="evidence" value="ECO:0007669"/>
    <property type="project" value="InterPro"/>
</dbReference>
<comment type="subunit">
    <text evidence="3">Homodimer.</text>
</comment>
<dbReference type="EMBL" id="UOFO01000142">
    <property type="protein sequence ID" value="VAW88164.1"/>
    <property type="molecule type" value="Genomic_DNA"/>
</dbReference>
<dbReference type="InterPro" id="IPR013805">
    <property type="entry name" value="GrpE_CC"/>
</dbReference>
<proteinExistence type="inferred from homology"/>
<dbReference type="InterPro" id="IPR009012">
    <property type="entry name" value="GrpE_head"/>
</dbReference>
<evidence type="ECO:0000256" key="6">
    <source>
        <dbReference type="ARBA" id="ARBA00023186"/>
    </source>
</evidence>
<name>A0A3B1A355_9ZZZZ</name>
<dbReference type="Pfam" id="PF01025">
    <property type="entry name" value="GrpE"/>
    <property type="match status" value="1"/>
</dbReference>
<evidence type="ECO:0000256" key="4">
    <source>
        <dbReference type="ARBA" id="ARBA00022490"/>
    </source>
</evidence>
<keyword evidence="6" id="KW-0143">Chaperone</keyword>
<dbReference type="GO" id="GO:0051087">
    <property type="term" value="F:protein-folding chaperone binding"/>
    <property type="evidence" value="ECO:0007669"/>
    <property type="project" value="InterPro"/>
</dbReference>
<evidence type="ECO:0000256" key="7">
    <source>
        <dbReference type="SAM" id="Coils"/>
    </source>
</evidence>
<dbReference type="NCBIfam" id="NF010737">
    <property type="entry name" value="PRK14139.1"/>
    <property type="match status" value="1"/>
</dbReference>
<keyword evidence="5 9" id="KW-0346">Stress response</keyword>
<evidence type="ECO:0000256" key="1">
    <source>
        <dbReference type="ARBA" id="ARBA00004496"/>
    </source>
</evidence>
<feature type="region of interest" description="Disordered" evidence="8">
    <location>
        <begin position="1"/>
        <end position="23"/>
    </location>
</feature>
<comment type="similarity">
    <text evidence="2">Belongs to the GrpE family.</text>
</comment>
<evidence type="ECO:0000256" key="2">
    <source>
        <dbReference type="ARBA" id="ARBA00009054"/>
    </source>
</evidence>
<feature type="coiled-coil region" evidence="7">
    <location>
        <begin position="53"/>
        <end position="84"/>
    </location>
</feature>
<dbReference type="AlphaFoldDB" id="A0A3B1A355"/>
<evidence type="ECO:0000313" key="9">
    <source>
        <dbReference type="EMBL" id="VAW88164.1"/>
    </source>
</evidence>
<dbReference type="NCBIfam" id="NF010748">
    <property type="entry name" value="PRK14150.1"/>
    <property type="match status" value="1"/>
</dbReference>
<dbReference type="NCBIfam" id="NF010738">
    <property type="entry name" value="PRK14140.1"/>
    <property type="match status" value="1"/>
</dbReference>
<evidence type="ECO:0000256" key="8">
    <source>
        <dbReference type="SAM" id="MobiDB-lite"/>
    </source>
</evidence>
<dbReference type="PANTHER" id="PTHR21237">
    <property type="entry name" value="GRPE PROTEIN"/>
    <property type="match status" value="1"/>
</dbReference>
<dbReference type="GO" id="GO:0051082">
    <property type="term" value="F:unfolded protein binding"/>
    <property type="evidence" value="ECO:0007669"/>
    <property type="project" value="TreeGrafter"/>
</dbReference>
<accession>A0A3B1A355</accession>
<dbReference type="FunFam" id="2.30.22.10:FF:000001">
    <property type="entry name" value="Protein GrpE"/>
    <property type="match status" value="1"/>
</dbReference>
<organism evidence="9">
    <name type="scientific">hydrothermal vent metagenome</name>
    <dbReference type="NCBI Taxonomy" id="652676"/>
    <lineage>
        <taxon>unclassified sequences</taxon>
        <taxon>metagenomes</taxon>
        <taxon>ecological metagenomes</taxon>
    </lineage>
</organism>
<dbReference type="InterPro" id="IPR000740">
    <property type="entry name" value="GrpE"/>
</dbReference>
<dbReference type="PROSITE" id="PS01071">
    <property type="entry name" value="GRPE"/>
    <property type="match status" value="1"/>
</dbReference>
<comment type="subcellular location">
    <subcellularLocation>
        <location evidence="1">Cytoplasm</location>
    </subcellularLocation>
</comment>
<dbReference type="PRINTS" id="PR00773">
    <property type="entry name" value="GRPEPROTEIN"/>
</dbReference>
<dbReference type="HAMAP" id="MF_01151">
    <property type="entry name" value="GrpE"/>
    <property type="match status" value="1"/>
</dbReference>
<evidence type="ECO:0000256" key="3">
    <source>
        <dbReference type="ARBA" id="ARBA00011738"/>
    </source>
</evidence>
<reference evidence="9" key="1">
    <citation type="submission" date="2018-06" db="EMBL/GenBank/DDBJ databases">
        <authorList>
            <person name="Zhirakovskaya E."/>
        </authorList>
    </citation>
    <scope>NUCLEOTIDE SEQUENCE</scope>
</reference>
<keyword evidence="7" id="KW-0175">Coiled coil</keyword>
<dbReference type="SUPFAM" id="SSF51064">
    <property type="entry name" value="Head domain of nucleotide exchange factor GrpE"/>
    <property type="match status" value="1"/>
</dbReference>
<dbReference type="GO" id="GO:0000774">
    <property type="term" value="F:adenyl-nucleotide exchange factor activity"/>
    <property type="evidence" value="ECO:0007669"/>
    <property type="project" value="InterPro"/>
</dbReference>
<protein>
    <submittedName>
        <fullName evidence="9">Heat shock protein GrpE</fullName>
    </submittedName>
</protein>
<dbReference type="GO" id="GO:0005829">
    <property type="term" value="C:cytosol"/>
    <property type="evidence" value="ECO:0007669"/>
    <property type="project" value="TreeGrafter"/>
</dbReference>